<dbReference type="InterPro" id="IPR050301">
    <property type="entry name" value="NTE"/>
</dbReference>
<feature type="compositionally biased region" description="Polar residues" evidence="13">
    <location>
        <begin position="251"/>
        <end position="281"/>
    </location>
</feature>
<dbReference type="SUPFAM" id="SSF51206">
    <property type="entry name" value="cAMP-binding domain-like"/>
    <property type="match status" value="3"/>
</dbReference>
<dbReference type="InterPro" id="IPR056556">
    <property type="entry name" value="NTE1_P-loop_dom"/>
</dbReference>
<keyword evidence="9 11" id="KW-0443">Lipid metabolism</keyword>
<dbReference type="InterPro" id="IPR018490">
    <property type="entry name" value="cNMP-bd_dom_sf"/>
</dbReference>
<evidence type="ECO:0000256" key="6">
    <source>
        <dbReference type="ARBA" id="ARBA00022801"/>
    </source>
</evidence>
<evidence type="ECO:0000256" key="8">
    <source>
        <dbReference type="ARBA" id="ARBA00022989"/>
    </source>
</evidence>
<dbReference type="SUPFAM" id="SSF52151">
    <property type="entry name" value="FabD/lysophospholipase-like"/>
    <property type="match status" value="1"/>
</dbReference>
<feature type="short sequence motif" description="GXSXG" evidence="11">
    <location>
        <begin position="1124"/>
        <end position="1128"/>
    </location>
</feature>
<name>A0A9N8VJK1_9GLOM</name>
<evidence type="ECO:0000256" key="2">
    <source>
        <dbReference type="ARBA" id="ARBA00006636"/>
    </source>
</evidence>
<dbReference type="Pfam" id="PF01734">
    <property type="entry name" value="Patatin"/>
    <property type="match status" value="1"/>
</dbReference>
<dbReference type="GO" id="GO:0005789">
    <property type="term" value="C:endoplasmic reticulum membrane"/>
    <property type="evidence" value="ECO:0007669"/>
    <property type="project" value="UniProtKB-SubCell"/>
</dbReference>
<comment type="caution">
    <text evidence="16">The sequence shown here is derived from an EMBL/GenBank/DDBJ whole genome shotgun (WGS) entry which is preliminary data.</text>
</comment>
<dbReference type="Proteomes" id="UP000789572">
    <property type="component" value="Unassembled WGS sequence"/>
</dbReference>
<evidence type="ECO:0000259" key="15">
    <source>
        <dbReference type="PROSITE" id="PS51635"/>
    </source>
</evidence>
<accession>A0A9N8VJK1</accession>
<dbReference type="PANTHER" id="PTHR14226:SF29">
    <property type="entry name" value="NEUROPATHY TARGET ESTERASE SWS"/>
    <property type="match status" value="1"/>
</dbReference>
<keyword evidence="10 12" id="KW-0472">Membrane</keyword>
<dbReference type="PROSITE" id="PS51635">
    <property type="entry name" value="PNPLA"/>
    <property type="match status" value="1"/>
</dbReference>
<dbReference type="GO" id="GO:0046470">
    <property type="term" value="P:phosphatidylcholine metabolic process"/>
    <property type="evidence" value="ECO:0007669"/>
    <property type="project" value="InterPro"/>
</dbReference>
<comment type="similarity">
    <text evidence="2 12">Belongs to the NTE family.</text>
</comment>
<keyword evidence="7 11" id="KW-0442">Lipid degradation</keyword>
<dbReference type="CDD" id="cd00038">
    <property type="entry name" value="CAP_ED"/>
    <property type="match status" value="2"/>
</dbReference>
<dbReference type="InterPro" id="IPR001423">
    <property type="entry name" value="LysoPLipase_patatin_CS"/>
</dbReference>
<evidence type="ECO:0000313" key="17">
    <source>
        <dbReference type="Proteomes" id="UP000789572"/>
    </source>
</evidence>
<keyword evidence="6 11" id="KW-0378">Hydrolase</keyword>
<feature type="region of interest" description="Disordered" evidence="13">
    <location>
        <begin position="237"/>
        <end position="308"/>
    </location>
</feature>
<evidence type="ECO:0000259" key="14">
    <source>
        <dbReference type="PROSITE" id="PS50042"/>
    </source>
</evidence>
<dbReference type="PROSITE" id="PS50042">
    <property type="entry name" value="CNMP_BINDING_3"/>
    <property type="match status" value="2"/>
</dbReference>
<evidence type="ECO:0000256" key="5">
    <source>
        <dbReference type="ARBA" id="ARBA00022692"/>
    </source>
</evidence>
<dbReference type="EC" id="3.1.1.5" evidence="3 12"/>
<evidence type="ECO:0000256" key="7">
    <source>
        <dbReference type="ARBA" id="ARBA00022963"/>
    </source>
</evidence>
<evidence type="ECO:0000256" key="4">
    <source>
        <dbReference type="ARBA" id="ARBA00018317"/>
    </source>
</evidence>
<evidence type="ECO:0000256" key="12">
    <source>
        <dbReference type="RuleBase" id="RU362043"/>
    </source>
</evidence>
<dbReference type="InterPro" id="IPR014710">
    <property type="entry name" value="RmlC-like_jellyroll"/>
</dbReference>
<feature type="domain" description="PNPLA" evidence="15">
    <location>
        <begin position="1093"/>
        <end position="1257"/>
    </location>
</feature>
<keyword evidence="5 12" id="KW-0812">Transmembrane</keyword>
<comment type="catalytic activity">
    <reaction evidence="12">
        <text>a 1-acyl-sn-glycero-3-phosphocholine + H2O = sn-glycerol 3-phosphocholine + a fatty acid + H(+)</text>
        <dbReference type="Rhea" id="RHEA:15177"/>
        <dbReference type="ChEBI" id="CHEBI:15377"/>
        <dbReference type="ChEBI" id="CHEBI:15378"/>
        <dbReference type="ChEBI" id="CHEBI:16870"/>
        <dbReference type="ChEBI" id="CHEBI:28868"/>
        <dbReference type="ChEBI" id="CHEBI:58168"/>
        <dbReference type="EC" id="3.1.1.5"/>
    </reaction>
</comment>
<keyword evidence="8 12" id="KW-1133">Transmembrane helix</keyword>
<dbReference type="InterPro" id="IPR016035">
    <property type="entry name" value="Acyl_Trfase/lysoPLipase"/>
</dbReference>
<dbReference type="FunFam" id="2.60.120.10:FF:000062">
    <property type="entry name" value="Lysophospholipase NTE1"/>
    <property type="match status" value="1"/>
</dbReference>
<evidence type="ECO:0000256" key="9">
    <source>
        <dbReference type="ARBA" id="ARBA00023098"/>
    </source>
</evidence>
<keyword evidence="17" id="KW-1185">Reference proteome</keyword>
<evidence type="ECO:0000313" key="16">
    <source>
        <dbReference type="EMBL" id="CAG8450684.1"/>
    </source>
</evidence>
<dbReference type="GO" id="GO:0016042">
    <property type="term" value="P:lipid catabolic process"/>
    <property type="evidence" value="ECO:0007669"/>
    <property type="project" value="UniProtKB-UniRule"/>
</dbReference>
<dbReference type="PROSITE" id="PS01237">
    <property type="entry name" value="UPF0028"/>
    <property type="match status" value="1"/>
</dbReference>
<proteinExistence type="inferred from homology"/>
<evidence type="ECO:0000256" key="3">
    <source>
        <dbReference type="ARBA" id="ARBA00013274"/>
    </source>
</evidence>
<evidence type="ECO:0000256" key="11">
    <source>
        <dbReference type="PROSITE-ProRule" id="PRU01161"/>
    </source>
</evidence>
<dbReference type="Pfam" id="PF24179">
    <property type="entry name" value="NTE_Ploop"/>
    <property type="match status" value="1"/>
</dbReference>
<dbReference type="Gene3D" id="3.40.1090.10">
    <property type="entry name" value="Cytosolic phospholipase A2 catalytic domain"/>
    <property type="match status" value="2"/>
</dbReference>
<evidence type="ECO:0000256" key="13">
    <source>
        <dbReference type="SAM" id="MobiDB-lite"/>
    </source>
</evidence>
<feature type="domain" description="Cyclic nucleotide-binding" evidence="14">
    <location>
        <begin position="571"/>
        <end position="720"/>
    </location>
</feature>
<feature type="compositionally biased region" description="Basic and acidic residues" evidence="13">
    <location>
        <begin position="237"/>
        <end position="250"/>
    </location>
</feature>
<feature type="short sequence motif" description="GXGXXG" evidence="11">
    <location>
        <begin position="1097"/>
        <end position="1102"/>
    </location>
</feature>
<evidence type="ECO:0000256" key="10">
    <source>
        <dbReference type="ARBA" id="ARBA00023136"/>
    </source>
</evidence>
<feature type="active site" description="Nucleophile" evidence="11">
    <location>
        <position position="1126"/>
    </location>
</feature>
<gene>
    <name evidence="16" type="ORF">POCULU_LOCUS11</name>
</gene>
<evidence type="ECO:0000256" key="1">
    <source>
        <dbReference type="ARBA" id="ARBA00004370"/>
    </source>
</evidence>
<feature type="region of interest" description="Disordered" evidence="13">
    <location>
        <begin position="638"/>
        <end position="669"/>
    </location>
</feature>
<feature type="transmembrane region" description="Helical" evidence="12">
    <location>
        <begin position="68"/>
        <end position="87"/>
    </location>
</feature>
<comment type="function">
    <text evidence="12">Intracellular phospholipase B that catalyzes the double deacylation of phosphatidylcholine (PC) to glycerophosphocholine (GroPCho). Plays an important role in membrane lipid homeostasis.</text>
</comment>
<dbReference type="OrthoDB" id="421051at2759"/>
<dbReference type="InterPro" id="IPR002641">
    <property type="entry name" value="PNPLA_dom"/>
</dbReference>
<feature type="domain" description="Cyclic nucleotide-binding" evidence="14">
    <location>
        <begin position="726"/>
        <end position="842"/>
    </location>
</feature>
<dbReference type="PANTHER" id="PTHR14226">
    <property type="entry name" value="NEUROPATHY TARGET ESTERASE/SWISS CHEESE D.MELANOGASTER"/>
    <property type="match status" value="1"/>
</dbReference>
<comment type="subcellular location">
    <subcellularLocation>
        <location evidence="12">Endoplasmic reticulum membrane</location>
    </subcellularLocation>
    <subcellularLocation>
        <location evidence="1">Membrane</location>
    </subcellularLocation>
</comment>
<feature type="transmembrane region" description="Helical" evidence="12">
    <location>
        <begin position="29"/>
        <end position="56"/>
    </location>
</feature>
<dbReference type="InterPro" id="IPR000595">
    <property type="entry name" value="cNMP-bd_dom"/>
</dbReference>
<dbReference type="SMART" id="SM00100">
    <property type="entry name" value="cNMP"/>
    <property type="match status" value="2"/>
</dbReference>
<keyword evidence="12" id="KW-0256">Endoplasmic reticulum</keyword>
<dbReference type="EMBL" id="CAJVPJ010000001">
    <property type="protein sequence ID" value="CAG8450684.1"/>
    <property type="molecule type" value="Genomic_DNA"/>
</dbReference>
<sequence length="1395" mass="156331">MDLIELSEQTVSSFQMDQYSQEIQESHDLFYTIAVFFFSTLPSWFFSITYSISAWILTILSWSFTLQLNFPTVVVLFLLLLTGLRLLTTYSRLPTVAPTNQGGGFDLHPDVVDGHEASIKNCPDKFLSMFLEGIKVFGYLEEPVFHELARHLQTKRLLAEDTLDLEKERSFYTVIDGHVQVFVKVGNEKIINADPFESDDMNGGYQLLNEVESGGTLSSLFTILSLFTDDVELRYSEDQQNNEKENKGKASETTFMSSSSNGSGQEAWSNVLTNLDNQTPPDENYRIHPTQSNGTNADEKDSLFSSIDSSTKPQKYTLFEKDKSLNRSVHPNIIARATDDATLVVIPVEAFHRLTEKFPNAVAHIVQVILTRFQRVTFWTGYKYLGLTKDLLRTEKAMNDIASYGLPANFFRPGSMERLRRKFVNEGKKNLKDDAVLGDRRFMKKVRPYSRPGQDLAYGSDVEFTPAPRFRPSFVDEPRIHLQENYLNVQNKTLKPAQATPIKDFDAEDEMYLQEAVFEGIAKGIGLLRPAGRAKPGTSETGTRTHYYFDPISTAPYHLFGSSPYSSTTTLTDTLDDDSVTDTTSATSEFDSDVKILFYSKGSLLVKEGERDVGLFFVIDGLLDVSVSSVDKKFLGTAMPSTPTKKSKDNESKKPPHKRRDSHVNNASKQTRDKSLFMIKPGGIAGYLAALTGFPSFVNIRASTDTCVGYLPKAALSRLMEKNPNILLTLAKRLIGSLSPLVLHIDFAMDWMQVNAGQVLFRKGDPSDSIYIVLNGRVRAINESADGTIDIIAEYGQGQSIGELEVITNTPRSYTLHAIRDTELARMPTTLFNALALRHPEITLHISRLIALRTRLGQDREFNRGNASSEFGKNNTNLKTVGILPVNSGVPIAQFADKLKNALEMTGETAILLNQASVTSALGKHAFSKMGRLKLISWLAEQEEKARIVLYLADGGVNSSWMQKCIRQADCILLVALGDGDPSIGKYERLLIGAKTTARKELVLLHSDRSCSPGTTRQWLKDRMWIHAHHHVQMPLEKPTILEQTPKSPLMNIRDHISNYYPRIPPQRSTTFSGNRSDFSRLARRLCGKSVGLVLGGGGARGCAHIGVLRALEEAGIPIDMVGGVSIGSYVGGLYARVPDHVAIIGRAKAFCGRMSSKWRQIFDLTYPVTAWFSGHEFNRTIWKSFFDTQIEDMWLSYFAVTTNITWSRMEVHQSGSAWRYIRASMSLAAFLPPLCENGNLLLDGGYMDNLPVSVMKSMGAKTIFAVDVAAHDDTSPVYYGDSISGWWVLFNRWNPFRRGAKIPTMTDIQSRLTYVSSAKTLEVAKKTPNCFFMEMPVQQYGTLEFNRFEEIVEVGYKAGKEMLNKWKKEGKLKELFDKGDAETRRGRIRRRNSV</sequence>
<feature type="short sequence motif" description="DGA/G" evidence="11">
    <location>
        <begin position="1244"/>
        <end position="1246"/>
    </location>
</feature>
<protein>
    <recommendedName>
        <fullName evidence="4 12">Lysophospholipase NTE1</fullName>
        <ecNumber evidence="3 12">3.1.1.5</ecNumber>
    </recommendedName>
    <alternativeName>
        <fullName evidence="12">Intracellular phospholipase B</fullName>
    </alternativeName>
</protein>
<organism evidence="16 17">
    <name type="scientific">Paraglomus occultum</name>
    <dbReference type="NCBI Taxonomy" id="144539"/>
    <lineage>
        <taxon>Eukaryota</taxon>
        <taxon>Fungi</taxon>
        <taxon>Fungi incertae sedis</taxon>
        <taxon>Mucoromycota</taxon>
        <taxon>Glomeromycotina</taxon>
        <taxon>Glomeromycetes</taxon>
        <taxon>Paraglomerales</taxon>
        <taxon>Paraglomeraceae</taxon>
        <taxon>Paraglomus</taxon>
    </lineage>
</organism>
<reference evidence="16" key="1">
    <citation type="submission" date="2021-06" db="EMBL/GenBank/DDBJ databases">
        <authorList>
            <person name="Kallberg Y."/>
            <person name="Tangrot J."/>
            <person name="Rosling A."/>
        </authorList>
    </citation>
    <scope>NUCLEOTIDE SEQUENCE</scope>
    <source>
        <strain evidence="16">IA702</strain>
    </source>
</reference>
<dbReference type="GO" id="GO:0004622">
    <property type="term" value="F:phosphatidylcholine lysophospholipase activity"/>
    <property type="evidence" value="ECO:0007669"/>
    <property type="project" value="UniProtKB-EC"/>
</dbReference>
<dbReference type="Gene3D" id="2.60.120.10">
    <property type="entry name" value="Jelly Rolls"/>
    <property type="match status" value="3"/>
</dbReference>
<feature type="active site" description="Proton acceptor" evidence="11">
    <location>
        <position position="1244"/>
    </location>
</feature>
<dbReference type="Pfam" id="PF00027">
    <property type="entry name" value="cNMP_binding"/>
    <property type="match status" value="1"/>
</dbReference>